<dbReference type="GO" id="GO:0046930">
    <property type="term" value="C:pore complex"/>
    <property type="evidence" value="ECO:0007669"/>
    <property type="project" value="UniProtKB-KW"/>
</dbReference>
<name>F5RCI0_METUF</name>
<keyword evidence="4" id="KW-1134">Transmembrane beta strand</keyword>
<evidence type="ECO:0000256" key="7">
    <source>
        <dbReference type="ARBA" id="ARBA00023065"/>
    </source>
</evidence>
<evidence type="ECO:0000313" key="13">
    <source>
        <dbReference type="EMBL" id="EGK71760.1"/>
    </source>
</evidence>
<dbReference type="PANTHER" id="PTHR34501">
    <property type="entry name" value="PROTEIN YDDL-RELATED"/>
    <property type="match status" value="1"/>
</dbReference>
<dbReference type="InterPro" id="IPR033900">
    <property type="entry name" value="Gram_neg_porin_domain"/>
</dbReference>
<feature type="signal peptide" evidence="11">
    <location>
        <begin position="1"/>
        <end position="39"/>
    </location>
</feature>
<dbReference type="CDD" id="cd00342">
    <property type="entry name" value="gram_neg_porins"/>
    <property type="match status" value="1"/>
</dbReference>
<keyword evidence="3" id="KW-0813">Transport</keyword>
<keyword evidence="10" id="KW-0998">Cell outer membrane</keyword>
<dbReference type="AlphaFoldDB" id="F5RCI0"/>
<gene>
    <name evidence="13" type="ORF">METUNv1_01984</name>
</gene>
<organism evidence="13 14">
    <name type="scientific">Methyloversatilis universalis (strain ATCC BAA-1314 / DSM 25237 / JCM 13912 / CCUG 52030 / FAM5)</name>
    <dbReference type="NCBI Taxonomy" id="1000565"/>
    <lineage>
        <taxon>Bacteria</taxon>
        <taxon>Pseudomonadati</taxon>
        <taxon>Pseudomonadota</taxon>
        <taxon>Betaproteobacteria</taxon>
        <taxon>Nitrosomonadales</taxon>
        <taxon>Sterolibacteriaceae</taxon>
        <taxon>Methyloversatilis</taxon>
    </lineage>
</organism>
<dbReference type="GO" id="GO:0006811">
    <property type="term" value="P:monoatomic ion transport"/>
    <property type="evidence" value="ECO:0007669"/>
    <property type="project" value="UniProtKB-KW"/>
</dbReference>
<dbReference type="Gene3D" id="2.40.160.10">
    <property type="entry name" value="Porin"/>
    <property type="match status" value="1"/>
</dbReference>
<keyword evidence="14" id="KW-1185">Reference proteome</keyword>
<dbReference type="GO" id="GO:0015288">
    <property type="term" value="F:porin activity"/>
    <property type="evidence" value="ECO:0007669"/>
    <property type="project" value="UniProtKB-KW"/>
</dbReference>
<comment type="subunit">
    <text evidence="2">Homotrimer.</text>
</comment>
<evidence type="ECO:0000259" key="12">
    <source>
        <dbReference type="Pfam" id="PF13609"/>
    </source>
</evidence>
<reference evidence="13 14" key="1">
    <citation type="journal article" date="2011" name="J. Bacteriol.">
        <title>Genome sequence of Methyloversatilis universalis FAM5T, a methylotrophic representative of the order Rhodocyclales.</title>
        <authorList>
            <person name="Kittichotirat W."/>
            <person name="Good N.M."/>
            <person name="Hall R."/>
            <person name="Bringel F."/>
            <person name="Lajus A."/>
            <person name="Medigue C."/>
            <person name="Smalley N.E."/>
            <person name="Beck D."/>
            <person name="Bumgarner R."/>
            <person name="Vuilleumier S."/>
            <person name="Kalyuzhnaya M.G."/>
        </authorList>
    </citation>
    <scope>NUCLEOTIDE SEQUENCE [LARGE SCALE GENOMIC DNA]</scope>
    <source>
        <strain evidence="14">ATCC BAA-1314 / JCM 13912 / FAM5</strain>
    </source>
</reference>
<dbReference type="OrthoDB" id="6975458at2"/>
<evidence type="ECO:0000313" key="14">
    <source>
        <dbReference type="Proteomes" id="UP000005019"/>
    </source>
</evidence>
<keyword evidence="8" id="KW-0626">Porin</keyword>
<feature type="domain" description="Porin" evidence="12">
    <location>
        <begin position="26"/>
        <end position="369"/>
    </location>
</feature>
<evidence type="ECO:0000256" key="3">
    <source>
        <dbReference type="ARBA" id="ARBA00022448"/>
    </source>
</evidence>
<evidence type="ECO:0000256" key="1">
    <source>
        <dbReference type="ARBA" id="ARBA00004571"/>
    </source>
</evidence>
<dbReference type="Proteomes" id="UP000005019">
    <property type="component" value="Unassembled WGS sequence"/>
</dbReference>
<evidence type="ECO:0000256" key="2">
    <source>
        <dbReference type="ARBA" id="ARBA00011233"/>
    </source>
</evidence>
<dbReference type="InterPro" id="IPR023614">
    <property type="entry name" value="Porin_dom_sf"/>
</dbReference>
<protein>
    <submittedName>
        <fullName evidence="13">Outer membrane protein, Porin-like protein</fullName>
    </submittedName>
</protein>
<evidence type="ECO:0000256" key="11">
    <source>
        <dbReference type="SAM" id="SignalP"/>
    </source>
</evidence>
<dbReference type="Pfam" id="PF13609">
    <property type="entry name" value="Porin_4"/>
    <property type="match status" value="1"/>
</dbReference>
<keyword evidence="5" id="KW-0812">Transmembrane</keyword>
<evidence type="ECO:0000256" key="5">
    <source>
        <dbReference type="ARBA" id="ARBA00022692"/>
    </source>
</evidence>
<feature type="chain" id="PRO_5003327154" evidence="11">
    <location>
        <begin position="40"/>
        <end position="400"/>
    </location>
</feature>
<dbReference type="RefSeq" id="WP_008061219.1">
    <property type="nucleotide sequence ID" value="NZ_AFHG01000048.1"/>
</dbReference>
<keyword evidence="6 11" id="KW-0732">Signal</keyword>
<evidence type="ECO:0000256" key="9">
    <source>
        <dbReference type="ARBA" id="ARBA00023136"/>
    </source>
</evidence>
<accession>F5RCI0</accession>
<dbReference type="PANTHER" id="PTHR34501:SF9">
    <property type="entry name" value="MAJOR OUTER MEMBRANE PROTEIN P.IA"/>
    <property type="match status" value="1"/>
</dbReference>
<comment type="caution">
    <text evidence="13">The sequence shown here is derived from an EMBL/GenBank/DDBJ whole genome shotgun (WGS) entry which is preliminary data.</text>
</comment>
<dbReference type="InterPro" id="IPR050298">
    <property type="entry name" value="Gram-neg_bact_OMP"/>
</dbReference>
<evidence type="ECO:0000256" key="4">
    <source>
        <dbReference type="ARBA" id="ARBA00022452"/>
    </source>
</evidence>
<keyword evidence="7" id="KW-0406">Ion transport</keyword>
<proteinExistence type="predicted"/>
<dbReference type="GO" id="GO:0009279">
    <property type="term" value="C:cell outer membrane"/>
    <property type="evidence" value="ECO:0007669"/>
    <property type="project" value="UniProtKB-SubCell"/>
</dbReference>
<sequence length="400" mass="42818">MTRTGRKSLNSAAANLSRKLTVGAAAVAALSVLSSPAMADIVIGEMGGTKLSMFGIIDVGMLYNSQANAAGDSRTSMETSGLRQTVIGFKGERELDVNLTAFFNLESHFDTNNGFLHGTGDAAGTGPGGVSTPLFRRQANLGVRGDWGSLTFGRQYGPALLAHIGTEPRAFKEQFSNLYAWAYGQLFTTFNAPAGGGGRNTNNDVGIFMNNAVQYRNTWGPVTVGVLYSFGGQAGDFKDNSAYALGVTYNGPVTLSGSYQAFHDEQTGKKVVDHTSLGFAIPFGDFTWKNNWMNAKNDNSAGNKLFDVNGYSTGLDWKWSAKNSATLAFYLNKDDANKTDETKFIVISNDYQWRPDTTLYVQAAFADADPGATLRTSIVAAGVTPGEKSTLINVGLNFMF</sequence>
<evidence type="ECO:0000256" key="10">
    <source>
        <dbReference type="ARBA" id="ARBA00023237"/>
    </source>
</evidence>
<dbReference type="EMBL" id="AFHG01000048">
    <property type="protein sequence ID" value="EGK71760.1"/>
    <property type="molecule type" value="Genomic_DNA"/>
</dbReference>
<comment type="subcellular location">
    <subcellularLocation>
        <location evidence="1">Cell outer membrane</location>
        <topology evidence="1">Multi-pass membrane protein</topology>
    </subcellularLocation>
</comment>
<dbReference type="SUPFAM" id="SSF56935">
    <property type="entry name" value="Porins"/>
    <property type="match status" value="1"/>
</dbReference>
<dbReference type="STRING" id="1000565.METUNv1_01984"/>
<evidence type="ECO:0000256" key="6">
    <source>
        <dbReference type="ARBA" id="ARBA00022729"/>
    </source>
</evidence>
<evidence type="ECO:0000256" key="8">
    <source>
        <dbReference type="ARBA" id="ARBA00023114"/>
    </source>
</evidence>
<dbReference type="eggNOG" id="COG3203">
    <property type="taxonomic scope" value="Bacteria"/>
</dbReference>
<keyword evidence="9" id="KW-0472">Membrane</keyword>